<keyword evidence="6" id="KW-0479">Metal-binding</keyword>
<evidence type="ECO:0000256" key="2">
    <source>
        <dbReference type="ARBA" id="ARBA00001946"/>
    </source>
</evidence>
<name>A0A7J0G001_9ERIC</name>
<dbReference type="EC" id="1.1.1.267" evidence="5"/>
<keyword evidence="9" id="KW-0464">Manganese</keyword>
<dbReference type="OrthoDB" id="3482at2759"/>
<gene>
    <name evidence="15" type="ORF">Acr_16g0003640</name>
</gene>
<accession>A0A7J0G001</accession>
<dbReference type="InterPro" id="IPR036169">
    <property type="entry name" value="DXPR_C_sf"/>
</dbReference>
<evidence type="ECO:0000259" key="14">
    <source>
        <dbReference type="Pfam" id="PF13288"/>
    </source>
</evidence>
<dbReference type="Gene3D" id="1.10.1740.10">
    <property type="match status" value="1"/>
</dbReference>
<keyword evidence="15" id="KW-0413">Isomerase</keyword>
<feature type="domain" description="1-deoxy-D-xylulose 5-phosphate reductoisomerase N-terminal" evidence="12">
    <location>
        <begin position="210"/>
        <end position="235"/>
    </location>
</feature>
<keyword evidence="8" id="KW-0560">Oxidoreductase</keyword>
<evidence type="ECO:0000256" key="1">
    <source>
        <dbReference type="ARBA" id="ARBA00001936"/>
    </source>
</evidence>
<dbReference type="AlphaFoldDB" id="A0A7J0G001"/>
<evidence type="ECO:0000256" key="3">
    <source>
        <dbReference type="ARBA" id="ARBA00005094"/>
    </source>
</evidence>
<proteinExistence type="inferred from homology"/>
<dbReference type="UniPathway" id="UPA00056">
    <property type="reaction ID" value="UER00092"/>
</dbReference>
<evidence type="ECO:0000256" key="6">
    <source>
        <dbReference type="ARBA" id="ARBA00022723"/>
    </source>
</evidence>
<evidence type="ECO:0000256" key="5">
    <source>
        <dbReference type="ARBA" id="ARBA00012366"/>
    </source>
</evidence>
<feature type="domain" description="1-deoxy-D-xylulose 5-phosphate reductoisomerase N-terminal" evidence="12">
    <location>
        <begin position="79"/>
        <end position="185"/>
    </location>
</feature>
<dbReference type="GO" id="GO:0070402">
    <property type="term" value="F:NADPH binding"/>
    <property type="evidence" value="ECO:0007669"/>
    <property type="project" value="InterPro"/>
</dbReference>
<dbReference type="SUPFAM" id="SSF55347">
    <property type="entry name" value="Glyceraldehyde-3-phosphate dehydrogenase-like, C-terminal domain"/>
    <property type="match status" value="2"/>
</dbReference>
<dbReference type="GO" id="GO:0016853">
    <property type="term" value="F:isomerase activity"/>
    <property type="evidence" value="ECO:0007669"/>
    <property type="project" value="UniProtKB-KW"/>
</dbReference>
<evidence type="ECO:0000256" key="4">
    <source>
        <dbReference type="ARBA" id="ARBA00006825"/>
    </source>
</evidence>
<dbReference type="FunFam" id="1.10.1740.10:FF:000006">
    <property type="entry name" value="1-deoxy-D-xylulose 5-phosphate reductoisomerase, chloroplastic"/>
    <property type="match status" value="1"/>
</dbReference>
<dbReference type="GO" id="GO:0030145">
    <property type="term" value="F:manganese ion binding"/>
    <property type="evidence" value="ECO:0007669"/>
    <property type="project" value="TreeGrafter"/>
</dbReference>
<comment type="caution">
    <text evidence="15">The sequence shown here is derived from an EMBL/GenBank/DDBJ whole genome shotgun (WGS) entry which is preliminary data.</text>
</comment>
<evidence type="ECO:0000256" key="8">
    <source>
        <dbReference type="ARBA" id="ARBA00023002"/>
    </source>
</evidence>
<dbReference type="GO" id="GO:0051484">
    <property type="term" value="P:isopentenyl diphosphate biosynthetic process, methylerythritol 4-phosphate pathway involved in terpenoid biosynthetic process"/>
    <property type="evidence" value="ECO:0007669"/>
    <property type="project" value="TreeGrafter"/>
</dbReference>
<evidence type="ECO:0000256" key="9">
    <source>
        <dbReference type="ARBA" id="ARBA00023211"/>
    </source>
</evidence>
<dbReference type="Pfam" id="PF08436">
    <property type="entry name" value="DXP_redisom_C"/>
    <property type="match status" value="2"/>
</dbReference>
<dbReference type="SUPFAM" id="SSF51735">
    <property type="entry name" value="NAD(P)-binding Rossmann-fold domains"/>
    <property type="match status" value="1"/>
</dbReference>
<comment type="catalytic activity">
    <reaction evidence="11">
        <text>2-C-methyl-D-erythritol 4-phosphate + NADP(+) = 1-deoxy-D-xylulose 5-phosphate + NADPH + H(+)</text>
        <dbReference type="Rhea" id="RHEA:13717"/>
        <dbReference type="ChEBI" id="CHEBI:15378"/>
        <dbReference type="ChEBI" id="CHEBI:57783"/>
        <dbReference type="ChEBI" id="CHEBI:57792"/>
        <dbReference type="ChEBI" id="CHEBI:58262"/>
        <dbReference type="ChEBI" id="CHEBI:58349"/>
        <dbReference type="EC" id="1.1.1.267"/>
    </reaction>
    <physiologicalReaction direction="right-to-left" evidence="11">
        <dbReference type="Rhea" id="RHEA:13719"/>
    </physiologicalReaction>
</comment>
<dbReference type="InterPro" id="IPR013644">
    <property type="entry name" value="DXP_reductoisomerase_C"/>
</dbReference>
<dbReference type="PANTHER" id="PTHR30525:SF0">
    <property type="entry name" value="1-DEOXY-D-XYLULOSE 5-PHOSPHATE REDUCTOISOMERASE, CHLOROPLASTIC"/>
    <property type="match status" value="1"/>
</dbReference>
<evidence type="ECO:0000259" key="12">
    <source>
        <dbReference type="Pfam" id="PF02670"/>
    </source>
</evidence>
<dbReference type="Pfam" id="PF02670">
    <property type="entry name" value="DXP_reductoisom"/>
    <property type="match status" value="2"/>
</dbReference>
<sequence length="630" mass="69210">MALNLLSPTEIKKISFLDFYKPSNQHLLKLQGGFALKRKDYGSTFGKRIHCSAQQPPPAWPGRAVVEPDRKTWDGPKPISVVGSTGSIGTQTLDIVAENPDKFRIVALAAGSNVTLLADQVKRFKPQLVAVRNESLVSELTEALADVEDKPEIIPGEQGVIEVARHPDAVTVVTGIVGCAANPPTTIDWDQGLVWFGLDPYSDLSKPSILHRSVAAIEAGKDIALANKETLIAGGPFVLPLAHKHKVKILPADSEHSAIFQCIQGLPEDALRRIILTASGGAFRGQGEGCYWRVELYVSSQTETERDITLAFRGAAGRFSTGCTYQAIPSSLASKAQIPPGSQNIDFVHPKSCLLAWAIQDHVPRPVFRNIQEKDAIKVNIDVNISRFLTFCYFVSNIGKTLSLTNKDQFWGMDLPVDKLKDVKVADALKHPNWNMGKKITVDSATLFNKGLEVIEAHYLFGAEYDDIEIVIHPQSIIHSMVETQDSSVLAQLGWPDMRLPILYTLSWPDRIYCSEITWPRLDLCKLGSLTFKAPDNVKYPSMDLAYAAGRAGGTMTGVLSAANEKAVEMFIDEKISYLDIFKVVELTCDKHQAELVTSPSLEEIVHFDLWARKYAAGLKISSSLSPVPV</sequence>
<protein>
    <recommendedName>
        <fullName evidence="5">1-deoxy-D-xylulose-5-phosphate reductoisomerase</fullName>
        <ecNumber evidence="5">1.1.1.267</ecNumber>
    </recommendedName>
</protein>
<evidence type="ECO:0000256" key="7">
    <source>
        <dbReference type="ARBA" id="ARBA00022857"/>
    </source>
</evidence>
<reference evidence="15 16" key="1">
    <citation type="submission" date="2019-07" db="EMBL/GenBank/DDBJ databases">
        <title>De Novo Assembly of kiwifruit Actinidia rufa.</title>
        <authorList>
            <person name="Sugita-Konishi S."/>
            <person name="Sato K."/>
            <person name="Mori E."/>
            <person name="Abe Y."/>
            <person name="Kisaki G."/>
            <person name="Hamano K."/>
            <person name="Suezawa K."/>
            <person name="Otani M."/>
            <person name="Fukuda T."/>
            <person name="Manabe T."/>
            <person name="Gomi K."/>
            <person name="Tabuchi M."/>
            <person name="Akimitsu K."/>
            <person name="Kataoka I."/>
        </authorList>
    </citation>
    <scope>NUCLEOTIDE SEQUENCE [LARGE SCALE GENOMIC DNA]</scope>
    <source>
        <strain evidence="16">cv. Fuchu</strain>
    </source>
</reference>
<dbReference type="InterPro" id="IPR036291">
    <property type="entry name" value="NAD(P)-bd_dom_sf"/>
</dbReference>
<dbReference type="HAMAP" id="MF_00183">
    <property type="entry name" value="DXP_reductoisom"/>
    <property type="match status" value="1"/>
</dbReference>
<dbReference type="EMBL" id="BJWL01000016">
    <property type="protein sequence ID" value="GFZ03740.1"/>
    <property type="molecule type" value="Genomic_DNA"/>
</dbReference>
<dbReference type="Proteomes" id="UP000585474">
    <property type="component" value="Unassembled WGS sequence"/>
</dbReference>
<dbReference type="GO" id="GO:0030604">
    <property type="term" value="F:1-deoxy-D-xylulose-5-phosphate reductoisomerase activity"/>
    <property type="evidence" value="ECO:0007669"/>
    <property type="project" value="UniProtKB-EC"/>
</dbReference>
<feature type="domain" description="1-deoxy-D-xylulose 5-phosphate reductoisomerase C-terminal" evidence="13">
    <location>
        <begin position="249"/>
        <end position="286"/>
    </location>
</feature>
<evidence type="ECO:0000256" key="11">
    <source>
        <dbReference type="ARBA" id="ARBA00048543"/>
    </source>
</evidence>
<dbReference type="InterPro" id="IPR013512">
    <property type="entry name" value="DXP_reductoisomerase_N"/>
</dbReference>
<dbReference type="Pfam" id="PF13288">
    <property type="entry name" value="DXPR_C"/>
    <property type="match status" value="1"/>
</dbReference>
<organism evidence="15 16">
    <name type="scientific">Actinidia rufa</name>
    <dbReference type="NCBI Taxonomy" id="165716"/>
    <lineage>
        <taxon>Eukaryota</taxon>
        <taxon>Viridiplantae</taxon>
        <taxon>Streptophyta</taxon>
        <taxon>Embryophyta</taxon>
        <taxon>Tracheophyta</taxon>
        <taxon>Spermatophyta</taxon>
        <taxon>Magnoliopsida</taxon>
        <taxon>eudicotyledons</taxon>
        <taxon>Gunneridae</taxon>
        <taxon>Pentapetalae</taxon>
        <taxon>asterids</taxon>
        <taxon>Ericales</taxon>
        <taxon>Actinidiaceae</taxon>
        <taxon>Actinidia</taxon>
    </lineage>
</organism>
<feature type="domain" description="DXP reductoisomerase C-terminal" evidence="14">
    <location>
        <begin position="493"/>
        <end position="615"/>
    </location>
</feature>
<keyword evidence="7" id="KW-0521">NADP</keyword>
<keyword evidence="10" id="KW-0414">Isoprene biosynthesis</keyword>
<dbReference type="Gene3D" id="3.40.50.720">
    <property type="entry name" value="NAD(P)-binding Rossmann-like Domain"/>
    <property type="match status" value="2"/>
</dbReference>
<comment type="cofactor">
    <cofactor evidence="1">
        <name>Mn(2+)</name>
        <dbReference type="ChEBI" id="CHEBI:29035"/>
    </cofactor>
</comment>
<comment type="cofactor">
    <cofactor evidence="2">
        <name>Mg(2+)</name>
        <dbReference type="ChEBI" id="CHEBI:18420"/>
    </cofactor>
</comment>
<evidence type="ECO:0000313" key="15">
    <source>
        <dbReference type="EMBL" id="GFZ03740.1"/>
    </source>
</evidence>
<dbReference type="InterPro" id="IPR026877">
    <property type="entry name" value="DXPR_C"/>
</dbReference>
<evidence type="ECO:0000256" key="10">
    <source>
        <dbReference type="ARBA" id="ARBA00023229"/>
    </source>
</evidence>
<dbReference type="PANTHER" id="PTHR30525">
    <property type="entry name" value="1-DEOXY-D-XYLULOSE 5-PHOSPHATE REDUCTOISOMERASE"/>
    <property type="match status" value="1"/>
</dbReference>
<dbReference type="SUPFAM" id="SSF69055">
    <property type="entry name" value="1-deoxy-D-xylulose-5-phosphate reductoisomerase, C-terminal domain"/>
    <property type="match status" value="1"/>
</dbReference>
<comment type="similarity">
    <text evidence="4">Belongs to the DXR family.</text>
</comment>
<keyword evidence="16" id="KW-1185">Reference proteome</keyword>
<feature type="domain" description="1-deoxy-D-xylulose 5-phosphate reductoisomerase C-terminal" evidence="13">
    <location>
        <begin position="414"/>
        <end position="461"/>
    </location>
</feature>
<comment type="pathway">
    <text evidence="3">Isoprenoid biosynthesis; isopentenyl diphosphate biosynthesis via DXP pathway; isopentenyl diphosphate from 1-deoxy-D-xylulose 5-phosphate: step 1/6.</text>
</comment>
<evidence type="ECO:0000313" key="16">
    <source>
        <dbReference type="Proteomes" id="UP000585474"/>
    </source>
</evidence>
<evidence type="ECO:0000259" key="13">
    <source>
        <dbReference type="Pfam" id="PF08436"/>
    </source>
</evidence>
<dbReference type="InterPro" id="IPR003821">
    <property type="entry name" value="DXP_reductoisomerase"/>
</dbReference>